<dbReference type="RefSeq" id="WP_078350999.1">
    <property type="nucleotide sequence ID" value="NZ_MBTF01000037.1"/>
</dbReference>
<dbReference type="STRING" id="1792845.BC343_16525"/>
<dbReference type="OrthoDB" id="796548at2"/>
<dbReference type="GO" id="GO:0003677">
    <property type="term" value="F:DNA binding"/>
    <property type="evidence" value="ECO:0007669"/>
    <property type="project" value="InterPro"/>
</dbReference>
<dbReference type="CDD" id="cd00093">
    <property type="entry name" value="HTH_XRE"/>
    <property type="match status" value="1"/>
</dbReference>
<evidence type="ECO:0000313" key="3">
    <source>
        <dbReference type="Proteomes" id="UP000189739"/>
    </source>
</evidence>
<feature type="domain" description="Bacteriophage CI repressor N-terminal" evidence="1">
    <location>
        <begin position="20"/>
        <end position="80"/>
    </location>
</feature>
<evidence type="ECO:0000313" key="2">
    <source>
        <dbReference type="EMBL" id="OOQ57125.1"/>
    </source>
</evidence>
<dbReference type="EMBL" id="MBTF01000037">
    <property type="protein sequence ID" value="OOQ57125.1"/>
    <property type="molecule type" value="Genomic_DNA"/>
</dbReference>
<sequence length="145" mass="16512">MAKRRLGYNPHESKATVNQILDRLKFKLSIKTDRELAGRLFIAPNTLSAWRDRRTMDYQKLFAICELNHLDLNYIVFEKEANSIESAEEIIEQAMDVITRSKDKVAAVLHGLRSLISEEDLDKVLADLEKVTPINSSPDDVKQAG</sequence>
<dbReference type="Gene3D" id="1.10.260.40">
    <property type="entry name" value="lambda repressor-like DNA-binding domains"/>
    <property type="match status" value="1"/>
</dbReference>
<name>A0A1S9P843_9SPHI</name>
<accession>A0A1S9P843</accession>
<dbReference type="InterPro" id="IPR001387">
    <property type="entry name" value="Cro/C1-type_HTH"/>
</dbReference>
<gene>
    <name evidence="2" type="ORF">BC343_16525</name>
</gene>
<evidence type="ECO:0000259" key="1">
    <source>
        <dbReference type="Pfam" id="PF07022"/>
    </source>
</evidence>
<comment type="caution">
    <text evidence="2">The sequence shown here is derived from an EMBL/GenBank/DDBJ whole genome shotgun (WGS) entry which is preliminary data.</text>
</comment>
<keyword evidence="3" id="KW-1185">Reference proteome</keyword>
<dbReference type="InterPro" id="IPR010982">
    <property type="entry name" value="Lambda_DNA-bd_dom_sf"/>
</dbReference>
<dbReference type="InterPro" id="IPR010744">
    <property type="entry name" value="Phage_CI_N"/>
</dbReference>
<protein>
    <recommendedName>
        <fullName evidence="1">Bacteriophage CI repressor N-terminal domain-containing protein</fullName>
    </recommendedName>
</protein>
<dbReference type="Pfam" id="PF07022">
    <property type="entry name" value="Phage_CI_repr"/>
    <property type="match status" value="1"/>
</dbReference>
<dbReference type="GO" id="GO:0045892">
    <property type="term" value="P:negative regulation of DNA-templated transcription"/>
    <property type="evidence" value="ECO:0007669"/>
    <property type="project" value="InterPro"/>
</dbReference>
<dbReference type="Proteomes" id="UP000189739">
    <property type="component" value="Unassembled WGS sequence"/>
</dbReference>
<dbReference type="AlphaFoldDB" id="A0A1S9P843"/>
<organism evidence="2 3">
    <name type="scientific">Mucilaginibacter pedocola</name>
    <dbReference type="NCBI Taxonomy" id="1792845"/>
    <lineage>
        <taxon>Bacteria</taxon>
        <taxon>Pseudomonadati</taxon>
        <taxon>Bacteroidota</taxon>
        <taxon>Sphingobacteriia</taxon>
        <taxon>Sphingobacteriales</taxon>
        <taxon>Sphingobacteriaceae</taxon>
        <taxon>Mucilaginibacter</taxon>
    </lineage>
</organism>
<proteinExistence type="predicted"/>
<reference evidence="2 3" key="1">
    <citation type="submission" date="2016-07" db="EMBL/GenBank/DDBJ databases">
        <title>Genomic analysis of zinc-resistant bacterium Mucilaginibacter pedocola TBZ30.</title>
        <authorList>
            <person name="Huang J."/>
            <person name="Tang J."/>
        </authorList>
    </citation>
    <scope>NUCLEOTIDE SEQUENCE [LARGE SCALE GENOMIC DNA]</scope>
    <source>
        <strain evidence="2 3">TBZ30</strain>
    </source>
</reference>